<dbReference type="PANTHER" id="PTHR43080:SF2">
    <property type="entry name" value="CBS DOMAIN-CONTAINING PROTEIN"/>
    <property type="match status" value="1"/>
</dbReference>
<dbReference type="PANTHER" id="PTHR43080">
    <property type="entry name" value="CBS DOMAIN-CONTAINING PROTEIN CBSX3, MITOCHONDRIAL"/>
    <property type="match status" value="1"/>
</dbReference>
<dbReference type="Proteomes" id="UP000602076">
    <property type="component" value="Unassembled WGS sequence"/>
</dbReference>
<gene>
    <name evidence="4" type="ORF">IEO70_17860</name>
</gene>
<dbReference type="CDD" id="cd04587">
    <property type="entry name" value="CBS_pair_CAP-ED_NT_Pol-beta-like_DUF294_assoc"/>
    <property type="match status" value="1"/>
</dbReference>
<dbReference type="SUPFAM" id="SSF54631">
    <property type="entry name" value="CBS-domain pair"/>
    <property type="match status" value="1"/>
</dbReference>
<dbReference type="GO" id="GO:0008773">
    <property type="term" value="F:[protein-PII] uridylyltransferase activity"/>
    <property type="evidence" value="ECO:0007669"/>
    <property type="project" value="InterPro"/>
</dbReference>
<dbReference type="Pfam" id="PF03445">
    <property type="entry name" value="DUF294"/>
    <property type="match status" value="1"/>
</dbReference>
<dbReference type="InterPro" id="IPR005105">
    <property type="entry name" value="GlnD_Uridyltrans_N"/>
</dbReference>
<organism evidence="4 5">
    <name type="scientific">Peribacillus faecalis</name>
    <dbReference type="NCBI Taxonomy" id="2772559"/>
    <lineage>
        <taxon>Bacteria</taxon>
        <taxon>Bacillati</taxon>
        <taxon>Bacillota</taxon>
        <taxon>Bacilli</taxon>
        <taxon>Bacillales</taxon>
        <taxon>Bacillaceae</taxon>
        <taxon>Peribacillus</taxon>
    </lineage>
</organism>
<dbReference type="InterPro" id="IPR018821">
    <property type="entry name" value="DUF294_put_nucleoTrafse_sb-bd"/>
</dbReference>
<proteinExistence type="predicted"/>
<evidence type="ECO:0000313" key="4">
    <source>
        <dbReference type="EMBL" id="MBD3110202.1"/>
    </source>
</evidence>
<dbReference type="CDD" id="cd05401">
    <property type="entry name" value="NT_GlnE_GlnD_like"/>
    <property type="match status" value="1"/>
</dbReference>
<dbReference type="Gene3D" id="3.10.580.10">
    <property type="entry name" value="CBS-domain"/>
    <property type="match status" value="1"/>
</dbReference>
<evidence type="ECO:0000256" key="2">
    <source>
        <dbReference type="PROSITE-ProRule" id="PRU00703"/>
    </source>
</evidence>
<feature type="domain" description="CBS" evidence="3">
    <location>
        <begin position="84"/>
        <end position="140"/>
    </location>
</feature>
<dbReference type="InterPro" id="IPR051257">
    <property type="entry name" value="Diverse_CBS-Domain"/>
</dbReference>
<protein>
    <submittedName>
        <fullName evidence="4">CBS domain-containing protein</fullName>
    </submittedName>
</protein>
<dbReference type="InterPro" id="IPR000644">
    <property type="entry name" value="CBS_dom"/>
</dbReference>
<dbReference type="PROSITE" id="PS51371">
    <property type="entry name" value="CBS"/>
    <property type="match status" value="2"/>
</dbReference>
<accession>A0A927D0W5</accession>
<dbReference type="SMART" id="SM00116">
    <property type="entry name" value="CBS"/>
    <property type="match status" value="2"/>
</dbReference>
<evidence type="ECO:0000259" key="3">
    <source>
        <dbReference type="PROSITE" id="PS51371"/>
    </source>
</evidence>
<dbReference type="Pfam" id="PF00571">
    <property type="entry name" value="CBS"/>
    <property type="match status" value="2"/>
</dbReference>
<reference evidence="4" key="1">
    <citation type="submission" date="2020-09" db="EMBL/GenBank/DDBJ databases">
        <title>Bacillus faecalis sp. nov., a moderately halophilic bacterium isolated from cow faeces.</title>
        <authorList>
            <person name="Jiang L."/>
            <person name="Lee J."/>
        </authorList>
    </citation>
    <scope>NUCLEOTIDE SEQUENCE</scope>
    <source>
        <strain evidence="4">AGMB 02131</strain>
    </source>
</reference>
<dbReference type="AlphaFoldDB" id="A0A927D0W5"/>
<comment type="caution">
    <text evidence="4">The sequence shown here is derived from an EMBL/GenBank/DDBJ whole genome shotgun (WGS) entry which is preliminary data.</text>
</comment>
<dbReference type="RefSeq" id="WP_190999739.1">
    <property type="nucleotide sequence ID" value="NZ_JACXSI010000059.1"/>
</dbReference>
<feature type="domain" description="CBS" evidence="3">
    <location>
        <begin position="20"/>
        <end position="79"/>
    </location>
</feature>
<dbReference type="InterPro" id="IPR046342">
    <property type="entry name" value="CBS_dom_sf"/>
</dbReference>
<dbReference type="EMBL" id="JACXSI010000059">
    <property type="protein sequence ID" value="MBD3110202.1"/>
    <property type="molecule type" value="Genomic_DNA"/>
</dbReference>
<name>A0A927D0W5_9BACI</name>
<dbReference type="Pfam" id="PF10335">
    <property type="entry name" value="DUF294_C"/>
    <property type="match status" value="1"/>
</dbReference>
<evidence type="ECO:0000256" key="1">
    <source>
        <dbReference type="ARBA" id="ARBA00023122"/>
    </source>
</evidence>
<keyword evidence="1 2" id="KW-0129">CBS domain</keyword>
<keyword evidence="5" id="KW-1185">Reference proteome</keyword>
<sequence>MEDAQLRETDAYILRVEDLMCKEVVVCSAKQTIQEIARMMMIDRVSSVVVMEDKQPLGIITERDMVNRVVAVNYSAEQEAATIMTRDPISISRSAFYYEALSLMIIKGIKHLLVSDNQQLSGIIAMPDLLRKKNENMVKTTRRIENADVNTLVAVKPAIYEVLQMLLTEKIPINDTLSVITTLYDRLMRRAVFLAVQSLEEEEGLIPPGKFNFYTMGSAGRGEQFILTDQDHFLVYEEHPLSRFYFQQLGEKLVSFLERAGYARCKGLMMCSEPQWRGTVTEWKGRVHKWVTMPTNDHMLLANNFFTYRLIYGDYTLHRQFQQQLSQILDTATLFLYQMAAWERQHPVKTLHAPLLSLFQRSKKSIDLKKDVLFPYHHSLQILSLIHHVHEGTPFERLAALAEKGVLENGFAKDVKDAMNQILVFYVRLRWQQAKTESESSTVLLLSSLTEREREELAIGLRIIKELQNKVFYHFNMKV</sequence>
<evidence type="ECO:0000313" key="5">
    <source>
        <dbReference type="Proteomes" id="UP000602076"/>
    </source>
</evidence>